<feature type="transmembrane region" description="Helical" evidence="3">
    <location>
        <begin position="92"/>
        <end position="111"/>
    </location>
</feature>
<dbReference type="EMBL" id="MHQT01000033">
    <property type="protein sequence ID" value="OHA08932.1"/>
    <property type="molecule type" value="Genomic_DNA"/>
</dbReference>
<proteinExistence type="predicted"/>
<dbReference type="InterPro" id="IPR017853">
    <property type="entry name" value="GH"/>
</dbReference>
<evidence type="ECO:0000256" key="1">
    <source>
        <dbReference type="ARBA" id="ARBA00022801"/>
    </source>
</evidence>
<protein>
    <recommendedName>
        <fullName evidence="8">EamA domain-containing protein</fullName>
    </recommendedName>
</protein>
<evidence type="ECO:0000256" key="3">
    <source>
        <dbReference type="SAM" id="Phobius"/>
    </source>
</evidence>
<feature type="transmembrane region" description="Helical" evidence="3">
    <location>
        <begin position="6"/>
        <end position="25"/>
    </location>
</feature>
<organism evidence="6 7">
    <name type="scientific">Candidatus Sungbacteria bacterium RIFCSPLOWO2_01_FULL_60_25</name>
    <dbReference type="NCBI Taxonomy" id="1802281"/>
    <lineage>
        <taxon>Bacteria</taxon>
        <taxon>Candidatus Sungiibacteriota</taxon>
    </lineage>
</organism>
<dbReference type="InterPro" id="IPR013529">
    <property type="entry name" value="Glyco_hydro_42_N"/>
</dbReference>
<dbReference type="Proteomes" id="UP000178977">
    <property type="component" value="Unassembled WGS sequence"/>
</dbReference>
<feature type="transmembrane region" description="Helical" evidence="3">
    <location>
        <begin position="32"/>
        <end position="52"/>
    </location>
</feature>
<feature type="transmembrane region" description="Helical" evidence="3">
    <location>
        <begin position="58"/>
        <end position="80"/>
    </location>
</feature>
<evidence type="ECO:0000313" key="6">
    <source>
        <dbReference type="EMBL" id="OHA08932.1"/>
    </source>
</evidence>
<keyword evidence="1" id="KW-0378">Hydrolase</keyword>
<dbReference type="GO" id="GO:0016020">
    <property type="term" value="C:membrane"/>
    <property type="evidence" value="ECO:0007669"/>
    <property type="project" value="InterPro"/>
</dbReference>
<feature type="transmembrane region" description="Helical" evidence="3">
    <location>
        <begin position="117"/>
        <end position="136"/>
    </location>
</feature>
<dbReference type="PANTHER" id="PTHR22911:SF137">
    <property type="entry name" value="SOLUTE CARRIER FAMILY 35 MEMBER G2-RELATED"/>
    <property type="match status" value="1"/>
</dbReference>
<feature type="domain" description="EamA" evidence="4">
    <location>
        <begin position="2"/>
        <end position="133"/>
    </location>
</feature>
<name>A0A1G2LDQ0_9BACT</name>
<dbReference type="Pfam" id="PF00892">
    <property type="entry name" value="EamA"/>
    <property type="match status" value="1"/>
</dbReference>
<dbReference type="InterPro" id="IPR000620">
    <property type="entry name" value="EamA_dom"/>
</dbReference>
<evidence type="ECO:0000256" key="2">
    <source>
        <dbReference type="ARBA" id="ARBA00023295"/>
    </source>
</evidence>
<keyword evidence="3" id="KW-0472">Membrane</keyword>
<keyword evidence="3" id="KW-1133">Transmembrane helix</keyword>
<evidence type="ECO:0000313" key="7">
    <source>
        <dbReference type="Proteomes" id="UP000178977"/>
    </source>
</evidence>
<dbReference type="GO" id="GO:0004565">
    <property type="term" value="F:beta-galactosidase activity"/>
    <property type="evidence" value="ECO:0007669"/>
    <property type="project" value="InterPro"/>
</dbReference>
<feature type="transmembrane region" description="Helical" evidence="3">
    <location>
        <begin position="247"/>
        <end position="264"/>
    </location>
</feature>
<feature type="transmembrane region" description="Helical" evidence="3">
    <location>
        <begin position="213"/>
        <end position="235"/>
    </location>
</feature>
<accession>A0A1G2LDQ0</accession>
<dbReference type="GO" id="GO:0009341">
    <property type="term" value="C:beta-galactosidase complex"/>
    <property type="evidence" value="ECO:0007669"/>
    <property type="project" value="InterPro"/>
</dbReference>
<evidence type="ECO:0008006" key="8">
    <source>
        <dbReference type="Google" id="ProtNLM"/>
    </source>
</evidence>
<dbReference type="AlphaFoldDB" id="A0A1G2LDQ0"/>
<reference evidence="6 7" key="1">
    <citation type="journal article" date="2016" name="Nat. Commun.">
        <title>Thousands of microbial genomes shed light on interconnected biogeochemical processes in an aquifer system.</title>
        <authorList>
            <person name="Anantharaman K."/>
            <person name="Brown C.T."/>
            <person name="Hug L.A."/>
            <person name="Sharon I."/>
            <person name="Castelle C.J."/>
            <person name="Probst A.J."/>
            <person name="Thomas B.C."/>
            <person name="Singh A."/>
            <person name="Wilkins M.J."/>
            <person name="Karaoz U."/>
            <person name="Brodie E.L."/>
            <person name="Williams K.H."/>
            <person name="Hubbard S.S."/>
            <person name="Banfield J.F."/>
        </authorList>
    </citation>
    <scope>NUCLEOTIDE SEQUENCE [LARGE SCALE GENOMIC DNA]</scope>
</reference>
<dbReference type="STRING" id="1802281.A3A44_00015"/>
<comment type="caution">
    <text evidence="6">The sequence shown here is derived from an EMBL/GenBank/DDBJ whole genome shotgun (WGS) entry which is preliminary data.</text>
</comment>
<dbReference type="SUPFAM" id="SSF103481">
    <property type="entry name" value="Multidrug resistance efflux transporter EmrE"/>
    <property type="match status" value="1"/>
</dbReference>
<evidence type="ECO:0000259" key="4">
    <source>
        <dbReference type="Pfam" id="PF00892"/>
    </source>
</evidence>
<evidence type="ECO:0000259" key="5">
    <source>
        <dbReference type="Pfam" id="PF02449"/>
    </source>
</evidence>
<keyword evidence="3" id="KW-0812">Transmembrane</keyword>
<feature type="domain" description="Glycoside hydrolase family 42 N-terminal" evidence="5">
    <location>
        <begin position="342"/>
        <end position="397"/>
    </location>
</feature>
<gene>
    <name evidence="6" type="ORF">A3A44_00015</name>
</gene>
<feature type="transmembrane region" description="Helical" evidence="3">
    <location>
        <begin position="145"/>
        <end position="166"/>
    </location>
</feature>
<feature type="transmembrane region" description="Helical" evidence="3">
    <location>
        <begin position="269"/>
        <end position="289"/>
    </location>
</feature>
<dbReference type="SUPFAM" id="SSF51445">
    <property type="entry name" value="(Trans)glycosidases"/>
    <property type="match status" value="1"/>
</dbReference>
<dbReference type="InterPro" id="IPR037185">
    <property type="entry name" value="EmrE-like"/>
</dbReference>
<sequence>MSWLPIAVIAQVIIGSSAVFDKILLRRRSIEPWGYTFWFGMLGGVAVFLLPFGYHPAALWVILLALAGGAIFVFSAFFAFKALEKIEASETLPLMGALSPVFTLVIASWFLGANLGFADAIGFALLTLSGLVLVIAERRDFRRGVLGAIILAALLLAASHVISKIAFTEASFITGFFWIKMGGVLASLAMLAAPRIRERIRASATKTLPGRRLLYFANRSYAGIGSIMVSVAIFLSEPALVDSTQNVRYLVIFLLAGLVLAERFRGKDLVAKIGAGILIIAGLLFLAVGERVRATAPDPGRPIVWGVTFSQKFSRDLGLDWRENYRALVDDLRPRRLRLIAYWDELEPREGEYRFEDLDWQLDEAERAGIPVLLAVGLKLPRWPECHIPAWAAAQPSEAQERELFAYLGRVVERYKGRSGVFAWQVENEPFLAFGECPTRPEERIREEVELAHRLDPSRPVVVTDSGEIGLWHRAARVGDIFGTTMYRKIYPRLLGPLIGTMQYPLPPDFFRAKEIMVRALSPTPGKRFIVVELQGEPWEPRPLRDYPPQELVQAFSPEYFRETIRYAEATGFEEYYLWGVEWWYWMKEQHGVTEYWDTARELMRVTP</sequence>
<feature type="transmembrane region" description="Helical" evidence="3">
    <location>
        <begin position="172"/>
        <end position="193"/>
    </location>
</feature>
<dbReference type="GO" id="GO:0005975">
    <property type="term" value="P:carbohydrate metabolic process"/>
    <property type="evidence" value="ECO:0007669"/>
    <property type="project" value="InterPro"/>
</dbReference>
<dbReference type="PANTHER" id="PTHR22911">
    <property type="entry name" value="ACYL-MALONYL CONDENSING ENZYME-RELATED"/>
    <property type="match status" value="1"/>
</dbReference>
<keyword evidence="2" id="KW-0326">Glycosidase</keyword>
<dbReference type="Gene3D" id="3.20.20.80">
    <property type="entry name" value="Glycosidases"/>
    <property type="match status" value="1"/>
</dbReference>
<dbReference type="Gene3D" id="1.10.3730.20">
    <property type="match status" value="1"/>
</dbReference>
<dbReference type="Pfam" id="PF02449">
    <property type="entry name" value="Glyco_hydro_42"/>
    <property type="match status" value="1"/>
</dbReference>